<gene>
    <name evidence="2" type="ORF">CWI81_01315</name>
</gene>
<keyword evidence="3" id="KW-1185">Reference proteome</keyword>
<accession>A0A432ZGS4</accession>
<keyword evidence="1" id="KW-0472">Membrane</keyword>
<sequence>MPNQGYSWVSLLAALAIAASLTSGWLSLWQQQHFLQQVQHWRLQLLQLQQAQRNHFQQFGQFADSQQQLVTNGLLSARSDSPFATAWQFTAQQNILLMNTTINLNSVELLMKDFNGYLWQAPQLTVKVVGYEQP</sequence>
<dbReference type="AlphaFoldDB" id="A0A432ZGS4"/>
<keyword evidence="1" id="KW-1133">Transmembrane helix</keyword>
<feature type="transmembrane region" description="Helical" evidence="1">
    <location>
        <begin position="6"/>
        <end position="29"/>
    </location>
</feature>
<evidence type="ECO:0000256" key="1">
    <source>
        <dbReference type="SAM" id="Phobius"/>
    </source>
</evidence>
<organism evidence="2 3">
    <name type="scientific">Idiomarina seosinensis</name>
    <dbReference type="NCBI Taxonomy" id="281739"/>
    <lineage>
        <taxon>Bacteria</taxon>
        <taxon>Pseudomonadati</taxon>
        <taxon>Pseudomonadota</taxon>
        <taxon>Gammaproteobacteria</taxon>
        <taxon>Alteromonadales</taxon>
        <taxon>Idiomarinaceae</taxon>
        <taxon>Idiomarina</taxon>
    </lineage>
</organism>
<dbReference type="RefSeq" id="WP_126783435.1">
    <property type="nucleotide sequence ID" value="NZ_PIQF01000001.1"/>
</dbReference>
<dbReference type="EMBL" id="PIQF01000001">
    <property type="protein sequence ID" value="RUO77168.1"/>
    <property type="molecule type" value="Genomic_DNA"/>
</dbReference>
<evidence type="ECO:0000313" key="3">
    <source>
        <dbReference type="Proteomes" id="UP000287908"/>
    </source>
</evidence>
<dbReference type="Proteomes" id="UP000287908">
    <property type="component" value="Unassembled WGS sequence"/>
</dbReference>
<evidence type="ECO:0000313" key="2">
    <source>
        <dbReference type="EMBL" id="RUO77168.1"/>
    </source>
</evidence>
<proteinExistence type="predicted"/>
<comment type="caution">
    <text evidence="2">The sequence shown here is derived from an EMBL/GenBank/DDBJ whole genome shotgun (WGS) entry which is preliminary data.</text>
</comment>
<reference evidence="2 3" key="1">
    <citation type="journal article" date="2011" name="Front. Microbiol.">
        <title>Genomic signatures of strain selection and enhancement in Bacillus atrophaeus var. globigii, a historical biowarfare simulant.</title>
        <authorList>
            <person name="Gibbons H.S."/>
            <person name="Broomall S.M."/>
            <person name="McNew L.A."/>
            <person name="Daligault H."/>
            <person name="Chapman C."/>
            <person name="Bruce D."/>
            <person name="Karavis M."/>
            <person name="Krepps M."/>
            <person name="McGregor P.A."/>
            <person name="Hong C."/>
            <person name="Park K.H."/>
            <person name="Akmal A."/>
            <person name="Feldman A."/>
            <person name="Lin J.S."/>
            <person name="Chang W.E."/>
            <person name="Higgs B.W."/>
            <person name="Demirev P."/>
            <person name="Lindquist J."/>
            <person name="Liem A."/>
            <person name="Fochler E."/>
            <person name="Read T.D."/>
            <person name="Tapia R."/>
            <person name="Johnson S."/>
            <person name="Bishop-Lilly K.A."/>
            <person name="Detter C."/>
            <person name="Han C."/>
            <person name="Sozhamannan S."/>
            <person name="Rosenzweig C.N."/>
            <person name="Skowronski E.W."/>
        </authorList>
    </citation>
    <scope>NUCLEOTIDE SEQUENCE [LARGE SCALE GENOMIC DNA]</scope>
    <source>
        <strain evidence="2 3">CL-SP19</strain>
    </source>
</reference>
<protein>
    <submittedName>
        <fullName evidence="2">Uncharacterized protein</fullName>
    </submittedName>
</protein>
<name>A0A432ZGS4_9GAMM</name>
<keyword evidence="1" id="KW-0812">Transmembrane</keyword>